<accession>A0A0R3QCQ2</accession>
<keyword evidence="1" id="KW-1133">Transmembrane helix</keyword>
<keyword evidence="1" id="KW-0472">Membrane</keyword>
<dbReference type="WBParaSite" id="BTMF_0000413201-mRNA-1">
    <property type="protein sequence ID" value="BTMF_0000413201-mRNA-1"/>
    <property type="gene ID" value="BTMF_0000413201"/>
</dbReference>
<name>A0A0R3QCQ2_9BILA</name>
<reference evidence="2" key="1">
    <citation type="submission" date="2017-02" db="UniProtKB">
        <authorList>
            <consortium name="WormBaseParasite"/>
        </authorList>
    </citation>
    <scope>IDENTIFICATION</scope>
</reference>
<feature type="transmembrane region" description="Helical" evidence="1">
    <location>
        <begin position="12"/>
        <end position="29"/>
    </location>
</feature>
<evidence type="ECO:0000256" key="1">
    <source>
        <dbReference type="SAM" id="Phobius"/>
    </source>
</evidence>
<dbReference type="AlphaFoldDB" id="A0A0R3QCQ2"/>
<protein>
    <submittedName>
        <fullName evidence="2">Uncharacterized protein</fullName>
    </submittedName>
</protein>
<sequence>MIMFVLRYFENFLLIFLQMLASFFLNIVQNI</sequence>
<organism evidence="2">
    <name type="scientific">Brugia timori</name>
    <dbReference type="NCBI Taxonomy" id="42155"/>
    <lineage>
        <taxon>Eukaryota</taxon>
        <taxon>Metazoa</taxon>
        <taxon>Ecdysozoa</taxon>
        <taxon>Nematoda</taxon>
        <taxon>Chromadorea</taxon>
        <taxon>Rhabditida</taxon>
        <taxon>Spirurina</taxon>
        <taxon>Spiruromorpha</taxon>
        <taxon>Filarioidea</taxon>
        <taxon>Onchocercidae</taxon>
        <taxon>Brugia</taxon>
    </lineage>
</organism>
<proteinExistence type="predicted"/>
<evidence type="ECO:0000313" key="2">
    <source>
        <dbReference type="WBParaSite" id="BTMF_0000413201-mRNA-1"/>
    </source>
</evidence>
<keyword evidence="1" id="KW-0812">Transmembrane</keyword>